<dbReference type="Proteomes" id="UP001596175">
    <property type="component" value="Unassembled WGS sequence"/>
</dbReference>
<reference evidence="3" key="1">
    <citation type="journal article" date="2019" name="Int. J. Syst. Evol. Microbiol.">
        <title>The Global Catalogue of Microorganisms (GCM) 10K type strain sequencing project: providing services to taxonomists for standard genome sequencing and annotation.</title>
        <authorList>
            <consortium name="The Broad Institute Genomics Platform"/>
            <consortium name="The Broad Institute Genome Sequencing Center for Infectious Disease"/>
            <person name="Wu L."/>
            <person name="Ma J."/>
        </authorList>
    </citation>
    <scope>NUCLEOTIDE SEQUENCE [LARGE SCALE GENOMIC DNA]</scope>
    <source>
        <strain evidence="3">XZYJ18</strain>
    </source>
</reference>
<accession>A0ABV9ZFY1</accession>
<protein>
    <recommendedName>
        <fullName evidence="4">Addiction module component</fullName>
    </recommendedName>
</protein>
<feature type="region of interest" description="Disordered" evidence="1">
    <location>
        <begin position="45"/>
        <end position="67"/>
    </location>
</feature>
<keyword evidence="3" id="KW-1185">Reference proteome</keyword>
<dbReference type="RefSeq" id="WP_378022485.1">
    <property type="nucleotide sequence ID" value="NZ_JBHSKG010000010.1"/>
</dbReference>
<comment type="caution">
    <text evidence="2">The sequence shown here is derived from an EMBL/GenBank/DDBJ whole genome shotgun (WGS) entry which is preliminary data.</text>
</comment>
<dbReference type="EMBL" id="JBHSKG010000010">
    <property type="protein sequence ID" value="MFC5140314.1"/>
    <property type="molecule type" value="Genomic_DNA"/>
</dbReference>
<organism evidence="2 3">
    <name type="scientific">Actinomycetospora rhizophila</name>
    <dbReference type="NCBI Taxonomy" id="1416876"/>
    <lineage>
        <taxon>Bacteria</taxon>
        <taxon>Bacillati</taxon>
        <taxon>Actinomycetota</taxon>
        <taxon>Actinomycetes</taxon>
        <taxon>Pseudonocardiales</taxon>
        <taxon>Pseudonocardiaceae</taxon>
        <taxon>Actinomycetospora</taxon>
    </lineage>
</organism>
<name>A0ABV9ZFY1_9PSEU</name>
<evidence type="ECO:0000256" key="1">
    <source>
        <dbReference type="SAM" id="MobiDB-lite"/>
    </source>
</evidence>
<sequence>MTDDELGDLADAVDEALEPATPELLRDVWPTALAELAVEDAFRQAEAPSPETIIEKMRQNGLEDPEG</sequence>
<proteinExistence type="predicted"/>
<gene>
    <name evidence="2" type="ORF">ACFPK1_18890</name>
</gene>
<evidence type="ECO:0008006" key="4">
    <source>
        <dbReference type="Google" id="ProtNLM"/>
    </source>
</evidence>
<evidence type="ECO:0000313" key="2">
    <source>
        <dbReference type="EMBL" id="MFC5140314.1"/>
    </source>
</evidence>
<evidence type="ECO:0000313" key="3">
    <source>
        <dbReference type="Proteomes" id="UP001596175"/>
    </source>
</evidence>